<accession>A0AAD6UR45</accession>
<evidence type="ECO:0000313" key="3">
    <source>
        <dbReference type="EMBL" id="KAJ7193022.1"/>
    </source>
</evidence>
<reference evidence="3" key="1">
    <citation type="submission" date="2023-03" db="EMBL/GenBank/DDBJ databases">
        <title>Massive genome expansion in bonnet fungi (Mycena s.s.) driven by repeated elements and novel gene families across ecological guilds.</title>
        <authorList>
            <consortium name="Lawrence Berkeley National Laboratory"/>
            <person name="Harder C.B."/>
            <person name="Miyauchi S."/>
            <person name="Viragh M."/>
            <person name="Kuo A."/>
            <person name="Thoen E."/>
            <person name="Andreopoulos B."/>
            <person name="Lu D."/>
            <person name="Skrede I."/>
            <person name="Drula E."/>
            <person name="Henrissat B."/>
            <person name="Morin E."/>
            <person name="Kohler A."/>
            <person name="Barry K."/>
            <person name="LaButti K."/>
            <person name="Morin E."/>
            <person name="Salamov A."/>
            <person name="Lipzen A."/>
            <person name="Mereny Z."/>
            <person name="Hegedus B."/>
            <person name="Baldrian P."/>
            <person name="Stursova M."/>
            <person name="Weitz H."/>
            <person name="Taylor A."/>
            <person name="Grigoriev I.V."/>
            <person name="Nagy L.G."/>
            <person name="Martin F."/>
            <person name="Kauserud H."/>
        </authorList>
    </citation>
    <scope>NUCLEOTIDE SEQUENCE</scope>
    <source>
        <strain evidence="3">9144</strain>
    </source>
</reference>
<feature type="compositionally biased region" description="Basic and acidic residues" evidence="1">
    <location>
        <begin position="1"/>
        <end position="11"/>
    </location>
</feature>
<gene>
    <name evidence="3" type="ORF">GGX14DRAFT_593637</name>
</gene>
<keyword evidence="4" id="KW-1185">Reference proteome</keyword>
<proteinExistence type="predicted"/>
<keyword evidence="2" id="KW-0472">Membrane</keyword>
<evidence type="ECO:0000313" key="4">
    <source>
        <dbReference type="Proteomes" id="UP001219525"/>
    </source>
</evidence>
<dbReference type="Proteomes" id="UP001219525">
    <property type="component" value="Unassembled WGS sequence"/>
</dbReference>
<keyword evidence="2" id="KW-0812">Transmembrane</keyword>
<protein>
    <submittedName>
        <fullName evidence="3">Uncharacterized protein</fullName>
    </submittedName>
</protein>
<feature type="compositionally biased region" description="Polar residues" evidence="1">
    <location>
        <begin position="12"/>
        <end position="25"/>
    </location>
</feature>
<comment type="caution">
    <text evidence="3">The sequence shown here is derived from an EMBL/GenBank/DDBJ whole genome shotgun (WGS) entry which is preliminary data.</text>
</comment>
<feature type="region of interest" description="Disordered" evidence="1">
    <location>
        <begin position="1"/>
        <end position="58"/>
    </location>
</feature>
<organism evidence="3 4">
    <name type="scientific">Mycena pura</name>
    <dbReference type="NCBI Taxonomy" id="153505"/>
    <lineage>
        <taxon>Eukaryota</taxon>
        <taxon>Fungi</taxon>
        <taxon>Dikarya</taxon>
        <taxon>Basidiomycota</taxon>
        <taxon>Agaricomycotina</taxon>
        <taxon>Agaricomycetes</taxon>
        <taxon>Agaricomycetidae</taxon>
        <taxon>Agaricales</taxon>
        <taxon>Marasmiineae</taxon>
        <taxon>Mycenaceae</taxon>
        <taxon>Mycena</taxon>
    </lineage>
</organism>
<dbReference type="AlphaFoldDB" id="A0AAD6UR45"/>
<sequence length="293" mass="32793">MACNSDRRDDQNNALSSVSTPSMTPSRPPQSPGSKYSSCVLSQRAQRSNPSQAGRKNSWAMVSGTHWSDATIIVKNTLTESPPIPDQPEYAPATLRAFRQLHDALGRAIRVPYFEHSALVGEYDLENVESTATASVRGPDRRMGVDENLGVVISVHSVRDGVWLVVVTVAVVVVVVVLPDRIRRPTRQFKQPYERNILLAAGREAAAEEIQHARKVVRVVACRIRRRGARWRAPRSPSTVQIRSVSPVHVLPLALLLLTLLCFPLEIFVHGRRRWSGRWRRLFIEGRYGFSGH</sequence>
<evidence type="ECO:0000256" key="2">
    <source>
        <dbReference type="SAM" id="Phobius"/>
    </source>
</evidence>
<name>A0AAD6UR45_9AGAR</name>
<feature type="transmembrane region" description="Helical" evidence="2">
    <location>
        <begin position="250"/>
        <end position="271"/>
    </location>
</feature>
<feature type="transmembrane region" description="Helical" evidence="2">
    <location>
        <begin position="161"/>
        <end position="179"/>
    </location>
</feature>
<keyword evidence="2" id="KW-1133">Transmembrane helix</keyword>
<feature type="compositionally biased region" description="Polar residues" evidence="1">
    <location>
        <begin position="32"/>
        <end position="55"/>
    </location>
</feature>
<evidence type="ECO:0000256" key="1">
    <source>
        <dbReference type="SAM" id="MobiDB-lite"/>
    </source>
</evidence>
<dbReference type="EMBL" id="JARJCW010000113">
    <property type="protein sequence ID" value="KAJ7193022.1"/>
    <property type="molecule type" value="Genomic_DNA"/>
</dbReference>